<evidence type="ECO:0000256" key="1">
    <source>
        <dbReference type="SAM" id="MobiDB-lite"/>
    </source>
</evidence>
<dbReference type="AlphaFoldDB" id="A0A9N7Y2Q1"/>
<keyword evidence="3" id="KW-1185">Reference proteome</keyword>
<dbReference type="Proteomes" id="UP001153269">
    <property type="component" value="Unassembled WGS sequence"/>
</dbReference>
<name>A0A9N7Y2Q1_PLEPL</name>
<feature type="compositionally biased region" description="Basic residues" evidence="1">
    <location>
        <begin position="1"/>
        <end position="10"/>
    </location>
</feature>
<feature type="region of interest" description="Disordered" evidence="1">
    <location>
        <begin position="1"/>
        <end position="26"/>
    </location>
</feature>
<organism evidence="2 3">
    <name type="scientific">Pleuronectes platessa</name>
    <name type="common">European plaice</name>
    <dbReference type="NCBI Taxonomy" id="8262"/>
    <lineage>
        <taxon>Eukaryota</taxon>
        <taxon>Metazoa</taxon>
        <taxon>Chordata</taxon>
        <taxon>Craniata</taxon>
        <taxon>Vertebrata</taxon>
        <taxon>Euteleostomi</taxon>
        <taxon>Actinopterygii</taxon>
        <taxon>Neopterygii</taxon>
        <taxon>Teleostei</taxon>
        <taxon>Neoteleostei</taxon>
        <taxon>Acanthomorphata</taxon>
        <taxon>Carangaria</taxon>
        <taxon>Pleuronectiformes</taxon>
        <taxon>Pleuronectoidei</taxon>
        <taxon>Pleuronectidae</taxon>
        <taxon>Pleuronectes</taxon>
    </lineage>
</organism>
<comment type="caution">
    <text evidence="2">The sequence shown here is derived from an EMBL/GenBank/DDBJ whole genome shotgun (WGS) entry which is preliminary data.</text>
</comment>
<sequence>MKDKVGRRRNRETQRRAQIRKSSLGDEKMEVEMNAGGQSGIGSSGFFSAGVQGARSRRLLVSPSVYKAFCHVNNFSDPRFKLCRAPSLVHDEGRSVPEPSASTAPPSALPAPAPTFMEDVFGAISSSRTSAVPHDTSSRFLSVKTSEHRASAPFSASETGSDFSCVDPMNSANIGDADAMQWVQIHSAGTWLPLCLAGVCSAERGQSLLSGKSLLWQKTQGGWGGVENLLQVALVHRHGRRDRKLLSIWLLCFTDLKFSLRFPPRCQAVDELSPVNKLRRTSRARVRPPVLHRAGKQVAGEVNRL</sequence>
<dbReference type="EMBL" id="CADEAL010000176">
    <property type="protein sequence ID" value="CAB1415815.1"/>
    <property type="molecule type" value="Genomic_DNA"/>
</dbReference>
<evidence type="ECO:0000313" key="3">
    <source>
        <dbReference type="Proteomes" id="UP001153269"/>
    </source>
</evidence>
<evidence type="ECO:0000313" key="2">
    <source>
        <dbReference type="EMBL" id="CAB1415815.1"/>
    </source>
</evidence>
<accession>A0A9N7Y2Q1</accession>
<gene>
    <name evidence="2" type="ORF">PLEPLA_LOCUS3533</name>
</gene>
<protein>
    <submittedName>
        <fullName evidence="2">Uncharacterized protein</fullName>
    </submittedName>
</protein>
<proteinExistence type="predicted"/>
<reference evidence="2" key="1">
    <citation type="submission" date="2020-03" db="EMBL/GenBank/DDBJ databases">
        <authorList>
            <person name="Weist P."/>
        </authorList>
    </citation>
    <scope>NUCLEOTIDE SEQUENCE</scope>
</reference>